<evidence type="ECO:0000313" key="6">
    <source>
        <dbReference type="Proteomes" id="UP001141552"/>
    </source>
</evidence>
<protein>
    <recommendedName>
        <fullName evidence="7">Ribosomal protein L19</fullName>
    </recommendedName>
</protein>
<dbReference type="Pfam" id="PF01245">
    <property type="entry name" value="Ribosomal_L19"/>
    <property type="match status" value="2"/>
</dbReference>
<dbReference type="AlphaFoldDB" id="A0A9Q0F1P4"/>
<dbReference type="InterPro" id="IPR008991">
    <property type="entry name" value="Translation_prot_SH3-like_sf"/>
</dbReference>
<gene>
    <name evidence="5" type="ORF">Tsubulata_029757</name>
</gene>
<name>A0A9Q0F1P4_9ROSI</name>
<dbReference type="GO" id="GO:1990904">
    <property type="term" value="C:ribonucleoprotein complex"/>
    <property type="evidence" value="ECO:0007669"/>
    <property type="project" value="UniProtKB-KW"/>
</dbReference>
<evidence type="ECO:0000256" key="2">
    <source>
        <dbReference type="ARBA" id="ARBA00022980"/>
    </source>
</evidence>
<dbReference type="Proteomes" id="UP001141552">
    <property type="component" value="Unassembled WGS sequence"/>
</dbReference>
<dbReference type="EMBL" id="JAKUCV010007700">
    <property type="protein sequence ID" value="KAJ4822337.1"/>
    <property type="molecule type" value="Genomic_DNA"/>
</dbReference>
<dbReference type="OrthoDB" id="432645at2759"/>
<dbReference type="GO" id="GO:0005840">
    <property type="term" value="C:ribosome"/>
    <property type="evidence" value="ECO:0007669"/>
    <property type="project" value="UniProtKB-KW"/>
</dbReference>
<reference evidence="5" key="1">
    <citation type="submission" date="2022-02" db="EMBL/GenBank/DDBJ databases">
        <authorList>
            <person name="Henning P.M."/>
            <person name="McCubbin A.G."/>
            <person name="Shore J.S."/>
        </authorList>
    </citation>
    <scope>NUCLEOTIDE SEQUENCE</scope>
    <source>
        <strain evidence="5">F60SS</strain>
        <tissue evidence="5">Leaves</tissue>
    </source>
</reference>
<dbReference type="PANTHER" id="PTHR15680">
    <property type="entry name" value="RIBOSOMAL PROTEIN L19"/>
    <property type="match status" value="1"/>
</dbReference>
<dbReference type="Gene3D" id="2.30.30.790">
    <property type="match status" value="2"/>
</dbReference>
<evidence type="ECO:0000313" key="5">
    <source>
        <dbReference type="EMBL" id="KAJ4822337.1"/>
    </source>
</evidence>
<evidence type="ECO:0000256" key="3">
    <source>
        <dbReference type="ARBA" id="ARBA00023274"/>
    </source>
</evidence>
<reference evidence="5" key="2">
    <citation type="journal article" date="2023" name="Plants (Basel)">
        <title>Annotation of the Turnera subulata (Passifloraceae) Draft Genome Reveals the S-Locus Evolved after the Divergence of Turneroideae from Passifloroideae in a Stepwise Manner.</title>
        <authorList>
            <person name="Henning P.M."/>
            <person name="Roalson E.H."/>
            <person name="Mir W."/>
            <person name="McCubbin A.G."/>
            <person name="Shore J.S."/>
        </authorList>
    </citation>
    <scope>NUCLEOTIDE SEQUENCE</scope>
    <source>
        <strain evidence="5">F60SS</strain>
    </source>
</reference>
<keyword evidence="2" id="KW-0689">Ribosomal protein</keyword>
<dbReference type="GO" id="GO:0006412">
    <property type="term" value="P:translation"/>
    <property type="evidence" value="ECO:0007669"/>
    <property type="project" value="InterPro"/>
</dbReference>
<comment type="caution">
    <text evidence="5">The sequence shown here is derived from an EMBL/GenBank/DDBJ whole genome shotgun (WGS) entry which is preliminary data.</text>
</comment>
<evidence type="ECO:0000256" key="1">
    <source>
        <dbReference type="ARBA" id="ARBA00005781"/>
    </source>
</evidence>
<keyword evidence="3" id="KW-0687">Ribonucleoprotein</keyword>
<organism evidence="5 6">
    <name type="scientific">Turnera subulata</name>
    <dbReference type="NCBI Taxonomy" id="218843"/>
    <lineage>
        <taxon>Eukaryota</taxon>
        <taxon>Viridiplantae</taxon>
        <taxon>Streptophyta</taxon>
        <taxon>Embryophyta</taxon>
        <taxon>Tracheophyta</taxon>
        <taxon>Spermatophyta</taxon>
        <taxon>Magnoliopsida</taxon>
        <taxon>eudicotyledons</taxon>
        <taxon>Gunneridae</taxon>
        <taxon>Pentapetalae</taxon>
        <taxon>rosids</taxon>
        <taxon>fabids</taxon>
        <taxon>Malpighiales</taxon>
        <taxon>Passifloraceae</taxon>
        <taxon>Turnera</taxon>
    </lineage>
</organism>
<dbReference type="SUPFAM" id="SSF50104">
    <property type="entry name" value="Translation proteins SH3-like domain"/>
    <property type="match status" value="2"/>
</dbReference>
<sequence length="280" mass="31357">MGSKLLPQPLVAFPRNPTYSPLPLVKLGFRHSSSFSASRASSSRALRSSFSSNLDAVVSSFSRHRLVPRAEPESEAGDAAGEVAPETETEAENVGVVEGEDEGEEVVEEVKEPRKPRVKFGEVIGILNKRAIGVRDEERPIPDLRPGDIIELKIDASQRRRRLAVYKGIVIGRQNSGIHTTIRVRRIIAGVGVEIVFPMWELRLDAMISSLHVHIRQINVGYLCFPSLSNTWKLSVSNALSFANSYSPLIKEIKVVKNRKVRRAKLYYLRDKLPRFCTFK</sequence>
<dbReference type="PANTHER" id="PTHR15680:SF10">
    <property type="entry name" value="LARGE RIBOSOMAL SUBUNIT PROTEIN BL19CY-RELATED"/>
    <property type="match status" value="1"/>
</dbReference>
<feature type="region of interest" description="Disordered" evidence="4">
    <location>
        <begin position="67"/>
        <end position="103"/>
    </location>
</feature>
<comment type="similarity">
    <text evidence="1">Belongs to the bacterial ribosomal protein bL19 family.</text>
</comment>
<accession>A0A9Q0F1P4</accession>
<proteinExistence type="inferred from homology"/>
<evidence type="ECO:0000256" key="4">
    <source>
        <dbReference type="SAM" id="MobiDB-lite"/>
    </source>
</evidence>
<dbReference type="InterPro" id="IPR001857">
    <property type="entry name" value="Ribosomal_bL19"/>
</dbReference>
<dbReference type="GO" id="GO:0003735">
    <property type="term" value="F:structural constituent of ribosome"/>
    <property type="evidence" value="ECO:0007669"/>
    <property type="project" value="InterPro"/>
</dbReference>
<keyword evidence="6" id="KW-1185">Reference proteome</keyword>
<evidence type="ECO:0008006" key="7">
    <source>
        <dbReference type="Google" id="ProtNLM"/>
    </source>
</evidence>
<dbReference type="InterPro" id="IPR038657">
    <property type="entry name" value="Ribosomal_bL19_sf"/>
</dbReference>